<dbReference type="EMBL" id="OX460343">
    <property type="protein sequence ID" value="CAI9180196.1"/>
    <property type="molecule type" value="Genomic_DNA"/>
</dbReference>
<accession>A0ABN9A742</accession>
<gene>
    <name evidence="1" type="ORF">MRATA1EN1_LOCUS29158</name>
</gene>
<dbReference type="Proteomes" id="UP001176941">
    <property type="component" value="Chromosome X"/>
</dbReference>
<reference evidence="1" key="1">
    <citation type="submission" date="2023-04" db="EMBL/GenBank/DDBJ databases">
        <authorList>
            <consortium name="ELIXIR-Norway"/>
        </authorList>
    </citation>
    <scope>NUCLEOTIDE SEQUENCE [LARGE SCALE GENOMIC DNA]</scope>
</reference>
<protein>
    <submittedName>
        <fullName evidence="1">Uncharacterized protein</fullName>
    </submittedName>
</protein>
<name>A0ABN9A742_RANTA</name>
<evidence type="ECO:0000313" key="1">
    <source>
        <dbReference type="EMBL" id="CAI9180196.1"/>
    </source>
</evidence>
<evidence type="ECO:0000313" key="2">
    <source>
        <dbReference type="Proteomes" id="UP001176941"/>
    </source>
</evidence>
<organism evidence="1 2">
    <name type="scientific">Rangifer tarandus platyrhynchus</name>
    <name type="common">Svalbard reindeer</name>
    <dbReference type="NCBI Taxonomy" id="3082113"/>
    <lineage>
        <taxon>Eukaryota</taxon>
        <taxon>Metazoa</taxon>
        <taxon>Chordata</taxon>
        <taxon>Craniata</taxon>
        <taxon>Vertebrata</taxon>
        <taxon>Euteleostomi</taxon>
        <taxon>Mammalia</taxon>
        <taxon>Eutheria</taxon>
        <taxon>Laurasiatheria</taxon>
        <taxon>Artiodactyla</taxon>
        <taxon>Ruminantia</taxon>
        <taxon>Pecora</taxon>
        <taxon>Cervidae</taxon>
        <taxon>Odocoileinae</taxon>
        <taxon>Rangifer</taxon>
    </lineage>
</organism>
<proteinExistence type="predicted"/>
<sequence length="103" mass="11567">MASREQHDPVFWGSHVVSLQHPMPQKCKMCSETVLPLQQSQAGLRPFSQQHFHHEAFRCLETVSAKKQVCETFLHSLLGGSFHHSSAHVGSCVRCGNTKIQET</sequence>
<keyword evidence="2" id="KW-1185">Reference proteome</keyword>